<dbReference type="Gene3D" id="1.10.10.10">
    <property type="entry name" value="Winged helix-like DNA-binding domain superfamily/Winged helix DNA-binding domain"/>
    <property type="match status" value="2"/>
</dbReference>
<dbReference type="InterPro" id="IPR016032">
    <property type="entry name" value="Sig_transdc_resp-reg_C-effctor"/>
</dbReference>
<dbReference type="InterPro" id="IPR036388">
    <property type="entry name" value="WH-like_DNA-bd_sf"/>
</dbReference>
<accession>A0A543ATJ6</accession>
<dbReference type="Gene3D" id="3.30.870.10">
    <property type="entry name" value="Endonuclease Chain A"/>
    <property type="match status" value="1"/>
</dbReference>
<reference evidence="2 3" key="1">
    <citation type="submission" date="2019-06" db="EMBL/GenBank/DDBJ databases">
        <title>Sequencing the genomes of 1000 actinobacteria strains.</title>
        <authorList>
            <person name="Klenk H.-P."/>
        </authorList>
    </citation>
    <scope>NUCLEOTIDE SEQUENCE [LARGE SCALE GENOMIC DNA]</scope>
    <source>
        <strain evidence="2 3">DSM 45928</strain>
    </source>
</reference>
<dbReference type="PANTHER" id="PTHR34293:SF1">
    <property type="entry name" value="HTH-TYPE TRANSCRIPTIONAL REGULATOR TRMBL2"/>
    <property type="match status" value="1"/>
</dbReference>
<protein>
    <submittedName>
        <fullName evidence="2">Sugar-specific transcriptional regulator TrmB</fullName>
    </submittedName>
</protein>
<feature type="domain" description="HTH luxR-type" evidence="1">
    <location>
        <begin position="259"/>
        <end position="317"/>
    </location>
</feature>
<dbReference type="EMBL" id="VFOW01000001">
    <property type="protein sequence ID" value="TQL75825.1"/>
    <property type="molecule type" value="Genomic_DNA"/>
</dbReference>
<comment type="caution">
    <text evidence="2">The sequence shown here is derived from an EMBL/GenBank/DDBJ whole genome shotgun (WGS) entry which is preliminary data.</text>
</comment>
<name>A0A543ATJ6_9ACTN</name>
<proteinExistence type="predicted"/>
<sequence>MIGHSLVALGLSEMEEATYRALLAVPDCGVTSLARTLGAPEWTVRETLNSLITHGLAKHVTDNVFAAVAPDSALIDLLSDRLEELRSGYVAFSELEQVYRDAQTRNGAMPGCETVRGAEALRSRIHQLQGQAKQQVCKLLRPPLLTDDSTHAGCDDAVKRGVEFQLVYERSMLENPVIMRQIRQAADLGKRVRFAATLPVKIMIVDQRVVLISESSHQPVALITEHPSLVQLSIGLFDQVWPTAVPASGGHTPETIVDYDGLPDTDDRLLLSLLLAGLTDQAIAVRLGVGLRTVQRRVRDLMDAAGVDTRIQLGWQASRKGWVT</sequence>
<dbReference type="OrthoDB" id="3369460at2"/>
<organism evidence="2 3">
    <name type="scientific">Stackebrandtia endophytica</name>
    <dbReference type="NCBI Taxonomy" id="1496996"/>
    <lineage>
        <taxon>Bacteria</taxon>
        <taxon>Bacillati</taxon>
        <taxon>Actinomycetota</taxon>
        <taxon>Actinomycetes</taxon>
        <taxon>Glycomycetales</taxon>
        <taxon>Glycomycetaceae</taxon>
        <taxon>Stackebrandtia</taxon>
    </lineage>
</organism>
<dbReference type="SMART" id="SM00421">
    <property type="entry name" value="HTH_LUXR"/>
    <property type="match status" value="1"/>
</dbReference>
<gene>
    <name evidence="2" type="ORF">FB566_1340</name>
</gene>
<dbReference type="RefSeq" id="WP_142036307.1">
    <property type="nucleotide sequence ID" value="NZ_JBHTGS010000001.1"/>
</dbReference>
<evidence type="ECO:0000313" key="3">
    <source>
        <dbReference type="Proteomes" id="UP000317043"/>
    </source>
</evidence>
<dbReference type="PANTHER" id="PTHR34293">
    <property type="entry name" value="HTH-TYPE TRANSCRIPTIONAL REGULATOR TRMBL2"/>
    <property type="match status" value="1"/>
</dbReference>
<evidence type="ECO:0000313" key="2">
    <source>
        <dbReference type="EMBL" id="TQL75825.1"/>
    </source>
</evidence>
<dbReference type="InterPro" id="IPR000792">
    <property type="entry name" value="Tscrpt_reg_LuxR_C"/>
</dbReference>
<dbReference type="InParanoid" id="A0A543ATJ6"/>
<dbReference type="Pfam" id="PF01978">
    <property type="entry name" value="TrmB"/>
    <property type="match status" value="1"/>
</dbReference>
<dbReference type="SUPFAM" id="SSF46894">
    <property type="entry name" value="C-terminal effector domain of the bipartite response regulators"/>
    <property type="match status" value="1"/>
</dbReference>
<dbReference type="InterPro" id="IPR051797">
    <property type="entry name" value="TrmB-like"/>
</dbReference>
<dbReference type="Proteomes" id="UP000317043">
    <property type="component" value="Unassembled WGS sequence"/>
</dbReference>
<keyword evidence="3" id="KW-1185">Reference proteome</keyword>
<dbReference type="SUPFAM" id="SSF56024">
    <property type="entry name" value="Phospholipase D/nuclease"/>
    <property type="match status" value="1"/>
</dbReference>
<dbReference type="GO" id="GO:0006355">
    <property type="term" value="P:regulation of DNA-templated transcription"/>
    <property type="evidence" value="ECO:0007669"/>
    <property type="project" value="InterPro"/>
</dbReference>
<dbReference type="GO" id="GO:0003677">
    <property type="term" value="F:DNA binding"/>
    <property type="evidence" value="ECO:0007669"/>
    <property type="project" value="InterPro"/>
</dbReference>
<dbReference type="AlphaFoldDB" id="A0A543ATJ6"/>
<evidence type="ECO:0000259" key="1">
    <source>
        <dbReference type="SMART" id="SM00421"/>
    </source>
</evidence>
<dbReference type="InterPro" id="IPR002831">
    <property type="entry name" value="Tscrpt_reg_TrmB_N"/>
</dbReference>